<dbReference type="AlphaFoldDB" id="A0A5N6KDS3"/>
<dbReference type="Proteomes" id="UP000326757">
    <property type="component" value="Unassembled WGS sequence"/>
</dbReference>
<comment type="caution">
    <text evidence="1">The sequence shown here is derived from an EMBL/GenBank/DDBJ whole genome shotgun (WGS) entry which is preliminary data.</text>
</comment>
<evidence type="ECO:0000313" key="2">
    <source>
        <dbReference type="Proteomes" id="UP000326757"/>
    </source>
</evidence>
<reference evidence="1 2" key="1">
    <citation type="submission" date="2019-06" db="EMBL/GenBank/DDBJ databases">
        <title>Genome Sequence of the Brown Rot Fungal Pathogen Monilinia laxa.</title>
        <authorList>
            <person name="De Miccolis Angelini R.M."/>
            <person name="Landi L."/>
            <person name="Abate D."/>
            <person name="Pollastro S."/>
            <person name="Romanazzi G."/>
            <person name="Faretra F."/>
        </authorList>
    </citation>
    <scope>NUCLEOTIDE SEQUENCE [LARGE SCALE GENOMIC DNA]</scope>
    <source>
        <strain evidence="1 2">Mlax316</strain>
    </source>
</reference>
<gene>
    <name evidence="1" type="ORF">EYC80_003420</name>
</gene>
<accession>A0A5N6KDS3</accession>
<dbReference type="EMBL" id="VIGI01000004">
    <property type="protein sequence ID" value="KAB8301576.1"/>
    <property type="molecule type" value="Genomic_DNA"/>
</dbReference>
<protein>
    <submittedName>
        <fullName evidence="1">Uncharacterized protein</fullName>
    </submittedName>
</protein>
<name>A0A5N6KDS3_MONLA</name>
<keyword evidence="2" id="KW-1185">Reference proteome</keyword>
<proteinExistence type="predicted"/>
<evidence type="ECO:0000313" key="1">
    <source>
        <dbReference type="EMBL" id="KAB8301576.1"/>
    </source>
</evidence>
<organism evidence="1 2">
    <name type="scientific">Monilinia laxa</name>
    <name type="common">Brown rot fungus</name>
    <name type="synonym">Sclerotinia laxa</name>
    <dbReference type="NCBI Taxonomy" id="61186"/>
    <lineage>
        <taxon>Eukaryota</taxon>
        <taxon>Fungi</taxon>
        <taxon>Dikarya</taxon>
        <taxon>Ascomycota</taxon>
        <taxon>Pezizomycotina</taxon>
        <taxon>Leotiomycetes</taxon>
        <taxon>Helotiales</taxon>
        <taxon>Sclerotiniaceae</taxon>
        <taxon>Monilinia</taxon>
    </lineage>
</organism>
<sequence>MMVSTDGVKALPKWNEASMKTTDDAPIERKSSILKANAGRGFGVSRKRVERKVCDLALKGAHSNALSLMLMLKLDD</sequence>